<dbReference type="Proteomes" id="UP000054289">
    <property type="component" value="Unassembled WGS sequence"/>
</dbReference>
<evidence type="ECO:0000313" key="2">
    <source>
        <dbReference type="Proteomes" id="UP000054289"/>
    </source>
</evidence>
<proteinExistence type="predicted"/>
<dbReference type="OrthoDB" id="6372431at2759"/>
<accession>A0A0L7K7Z9</accession>
<name>A0A0L7K7Z9_PLAFX</name>
<dbReference type="KEGG" id="pfh:PFHG_00943"/>
<dbReference type="Gene3D" id="3.30.420.150">
    <property type="entry name" value="Exopolyphosphatase. Domain 2"/>
    <property type="match status" value="1"/>
</dbReference>
<evidence type="ECO:0000313" key="1">
    <source>
        <dbReference type="EMBL" id="KOB59186.1"/>
    </source>
</evidence>
<gene>
    <name evidence="1" type="ORF">PFHG_00943</name>
</gene>
<reference evidence="2" key="2">
    <citation type="submission" date="2006-03" db="EMBL/GenBank/DDBJ databases">
        <title>The genome sequence of the Plasmodium falciparum HB3.</title>
        <authorList>
            <consortium name="The Broad Institute Genome Sequencing Platform"/>
            <person name="Birren B."/>
            <person name="Lander E."/>
            <person name="Galagan J."/>
            <person name="Nusbaum C."/>
            <person name="Devon K."/>
            <person name="Henn M."/>
            <person name="Jaffe D."/>
            <person name="Butler J."/>
            <person name="Alvarez P."/>
            <person name="Gnerre S."/>
            <person name="Grabherr M."/>
            <person name="Kleber M."/>
            <person name="Mauceli E."/>
            <person name="Brockman W."/>
            <person name="MacCallum I.A."/>
            <person name="Rounsley S."/>
            <person name="Young S."/>
            <person name="LaButti K."/>
            <person name="Pushparaj V."/>
            <person name="DeCaprio D."/>
            <person name="Crawford M."/>
            <person name="Koehrsen M."/>
            <person name="Engels R."/>
            <person name="Montgomery P."/>
            <person name="Pearson M."/>
            <person name="Howarth C."/>
            <person name="Larson L."/>
            <person name="Luoma S."/>
            <person name="White J."/>
            <person name="Kodira C."/>
            <person name="Zeng Q."/>
            <person name="Oleary S."/>
            <person name="Yandava C."/>
            <person name="Alvarado L."/>
            <person name="Wirth D."/>
            <person name="Volkman S."/>
            <person name="Hartl D."/>
        </authorList>
    </citation>
    <scope>NUCLEOTIDE SEQUENCE [LARGE SCALE GENOMIC DNA]</scope>
</reference>
<reference evidence="1 2" key="1">
    <citation type="submission" date="2006-03" db="EMBL/GenBank/DDBJ databases">
        <title>Annotation of Plasmodium falciparum HB3.</title>
        <authorList>
            <consortium name="The Broad Institute Genome Sequencing Platform"/>
            <person name="Volkman S.K."/>
            <person name="Neafsey D.E."/>
            <person name="Dash A.P."/>
            <person name="Chitnis C.E."/>
            <person name="Hartl D.L."/>
            <person name="Young S.K."/>
            <person name="Zeng Q."/>
            <person name="Koehrsen M."/>
            <person name="Alvarado L."/>
            <person name="Berlin A."/>
            <person name="Borenstein D."/>
            <person name="Chapman S.B."/>
            <person name="Chen Z."/>
            <person name="Engels R."/>
            <person name="Freedman E."/>
            <person name="Gellesch M."/>
            <person name="Goldberg J."/>
            <person name="Griggs A."/>
            <person name="Gujja S."/>
            <person name="Heilman E.R."/>
            <person name="Heiman D.I."/>
            <person name="Howarth C."/>
            <person name="Jen D."/>
            <person name="Larson L."/>
            <person name="Mehta T."/>
            <person name="Neiman D."/>
            <person name="Park D."/>
            <person name="Pearson M."/>
            <person name="Roberts A."/>
            <person name="Saif S."/>
            <person name="Shea T."/>
            <person name="Shenoy N."/>
            <person name="Sisk P."/>
            <person name="Stolte C."/>
            <person name="Sykes S."/>
            <person name="Walk T."/>
            <person name="White J."/>
            <person name="Yandava C."/>
            <person name="Haas B."/>
            <person name="Henn M.R."/>
            <person name="Nusbaum C."/>
            <person name="Birren B."/>
        </authorList>
    </citation>
    <scope>NUCLEOTIDE SEQUENCE [LARGE SCALE GENOMIC DNA]</scope>
    <source>
        <strain evidence="1">HB3</strain>
    </source>
</reference>
<organism evidence="1 2">
    <name type="scientific">Plasmodium falciparum (isolate HB3)</name>
    <dbReference type="NCBI Taxonomy" id="137071"/>
    <lineage>
        <taxon>Eukaryota</taxon>
        <taxon>Sar</taxon>
        <taxon>Alveolata</taxon>
        <taxon>Apicomplexa</taxon>
        <taxon>Aconoidasida</taxon>
        <taxon>Haemosporida</taxon>
        <taxon>Plasmodiidae</taxon>
        <taxon>Plasmodium</taxon>
        <taxon>Plasmodium (Laverania)</taxon>
    </lineage>
</organism>
<protein>
    <submittedName>
        <fullName evidence="1">Uncharacterized protein</fullName>
    </submittedName>
</protein>
<dbReference type="AlphaFoldDB" id="A0A0L7K7Z9"/>
<sequence length="106" mass="12520">MCRQEIQTILDYAQIDDLPFKIKKFIKLYGIENFHHFAVDILNIAESFNPISLNTHMYLEKAQEVCPLTIEEIRKVVRPESNIEKAQTSCFGLIFLYEIYEIYSQN</sequence>
<dbReference type="EMBL" id="CH671932">
    <property type="protein sequence ID" value="KOB59186.1"/>
    <property type="molecule type" value="Genomic_DNA"/>
</dbReference>